<dbReference type="InterPro" id="IPR016024">
    <property type="entry name" value="ARM-type_fold"/>
</dbReference>
<dbReference type="SUPFAM" id="SSF48371">
    <property type="entry name" value="ARM repeat"/>
    <property type="match status" value="1"/>
</dbReference>
<dbReference type="STRING" id="210143.A0A1R3HXY7"/>
<dbReference type="Pfam" id="PF25055">
    <property type="entry name" value="DUF7792"/>
    <property type="match status" value="1"/>
</dbReference>
<keyword evidence="3" id="KW-1185">Reference proteome</keyword>
<sequence length="385" mass="43578">MQFKQKQIIKNLLRESILLANQVSQAVDQAKSFRLNCREMGLKVYQLSQMLKTLLLCITLDPILFYSNPIHPVIIQVSETLQEALTLACNCKRRGIFCRLFTGTKSNCFHKLYHLLDVSIFNMNWILILYNPDFGSAFSEIFLWLPQILINDPSIISSWSGIITQKMIWELANMLAGETSPIELKICCVEALSMLNVGKILNGAMIKETQLLMLGLAKLIEGEHINEVLQSNYLTTIVEITAAAESDLDLSCKAFKTNSPNANVIVEELFRVIKESEDPSMQVLAIRSIGSLARTFYERKNRHVINVLVSQLESRHQEVATEAVMALQKFACPDNFLRKAHSKTMIEFKALNPLVKLLRAGGETQQVEGLVLICYIAEAERERKL</sequence>
<dbReference type="GO" id="GO:0007166">
    <property type="term" value="P:cell surface receptor signaling pathway"/>
    <property type="evidence" value="ECO:0007669"/>
    <property type="project" value="InterPro"/>
</dbReference>
<evidence type="ECO:0000259" key="1">
    <source>
        <dbReference type="Pfam" id="PF25055"/>
    </source>
</evidence>
<feature type="domain" description="DUF7792" evidence="1">
    <location>
        <begin position="11"/>
        <end position="130"/>
    </location>
</feature>
<dbReference type="OrthoDB" id="987741at2759"/>
<name>A0A1R3HXY7_COCAP</name>
<comment type="caution">
    <text evidence="2">The sequence shown here is derived from an EMBL/GenBank/DDBJ whole genome shotgun (WGS) entry which is preliminary data.</text>
</comment>
<accession>A0A1R3HXY7</accession>
<gene>
    <name evidence="2" type="ORF">CCACVL1_16281</name>
</gene>
<dbReference type="InterPro" id="IPR036537">
    <property type="entry name" value="Adaptor_Cbl_N_dom_sf"/>
</dbReference>
<organism evidence="2 3">
    <name type="scientific">Corchorus capsularis</name>
    <name type="common">Jute</name>
    <dbReference type="NCBI Taxonomy" id="210143"/>
    <lineage>
        <taxon>Eukaryota</taxon>
        <taxon>Viridiplantae</taxon>
        <taxon>Streptophyta</taxon>
        <taxon>Embryophyta</taxon>
        <taxon>Tracheophyta</taxon>
        <taxon>Spermatophyta</taxon>
        <taxon>Magnoliopsida</taxon>
        <taxon>eudicotyledons</taxon>
        <taxon>Gunneridae</taxon>
        <taxon>Pentapetalae</taxon>
        <taxon>rosids</taxon>
        <taxon>malvids</taxon>
        <taxon>Malvales</taxon>
        <taxon>Malvaceae</taxon>
        <taxon>Grewioideae</taxon>
        <taxon>Apeibeae</taxon>
        <taxon>Corchorus</taxon>
    </lineage>
</organism>
<evidence type="ECO:0000313" key="2">
    <source>
        <dbReference type="EMBL" id="OMO75184.1"/>
    </source>
</evidence>
<dbReference type="Gene3D" id="1.20.930.20">
    <property type="entry name" value="Adaptor protein Cbl, N-terminal domain"/>
    <property type="match status" value="1"/>
</dbReference>
<dbReference type="Proteomes" id="UP000188268">
    <property type="component" value="Unassembled WGS sequence"/>
</dbReference>
<proteinExistence type="predicted"/>
<dbReference type="OMA" id="MIWELAN"/>
<dbReference type="Gene3D" id="1.25.10.10">
    <property type="entry name" value="Leucine-rich Repeat Variant"/>
    <property type="match status" value="1"/>
</dbReference>
<dbReference type="AlphaFoldDB" id="A0A1R3HXY7"/>
<dbReference type="InterPro" id="IPR056694">
    <property type="entry name" value="DUF7792"/>
</dbReference>
<dbReference type="InterPro" id="IPR011989">
    <property type="entry name" value="ARM-like"/>
</dbReference>
<protein>
    <recommendedName>
        <fullName evidence="1">DUF7792 domain-containing protein</fullName>
    </recommendedName>
</protein>
<evidence type="ECO:0000313" key="3">
    <source>
        <dbReference type="Proteomes" id="UP000188268"/>
    </source>
</evidence>
<dbReference type="EMBL" id="AWWV01011040">
    <property type="protein sequence ID" value="OMO75184.1"/>
    <property type="molecule type" value="Genomic_DNA"/>
</dbReference>
<dbReference type="PANTHER" id="PTHR46168:SF1">
    <property type="entry name" value="ARMADILLO REPEAT ONLY 4"/>
    <property type="match status" value="1"/>
</dbReference>
<reference evidence="2 3" key="1">
    <citation type="submission" date="2013-09" db="EMBL/GenBank/DDBJ databases">
        <title>Corchorus capsularis genome sequencing.</title>
        <authorList>
            <person name="Alam M."/>
            <person name="Haque M.S."/>
            <person name="Islam M.S."/>
            <person name="Emdad E.M."/>
            <person name="Islam M.M."/>
            <person name="Ahmed B."/>
            <person name="Halim A."/>
            <person name="Hossen Q.M.M."/>
            <person name="Hossain M.Z."/>
            <person name="Ahmed R."/>
            <person name="Khan M.M."/>
            <person name="Islam R."/>
            <person name="Rashid M.M."/>
            <person name="Khan S.A."/>
            <person name="Rahman M.S."/>
            <person name="Alam M."/>
        </authorList>
    </citation>
    <scope>NUCLEOTIDE SEQUENCE [LARGE SCALE GENOMIC DNA]</scope>
    <source>
        <strain evidence="3">cv. CVL-1</strain>
        <tissue evidence="2">Whole seedling</tissue>
    </source>
</reference>
<dbReference type="PANTHER" id="PTHR46168">
    <property type="entry name" value="ARMADILLO REPEAT ONLY 4"/>
    <property type="match status" value="1"/>
</dbReference>
<dbReference type="Gramene" id="OMO75184">
    <property type="protein sequence ID" value="OMO75184"/>
    <property type="gene ID" value="CCACVL1_16281"/>
</dbReference>